<keyword evidence="1" id="KW-1133">Transmembrane helix</keyword>
<dbReference type="InterPro" id="IPR021402">
    <property type="entry name" value="DUF3042"/>
</dbReference>
<organism evidence="2 3">
    <name type="scientific">Vagococcus fessus</name>
    <dbReference type="NCBI Taxonomy" id="120370"/>
    <lineage>
        <taxon>Bacteria</taxon>
        <taxon>Bacillati</taxon>
        <taxon>Bacillota</taxon>
        <taxon>Bacilli</taxon>
        <taxon>Lactobacillales</taxon>
        <taxon>Enterococcaceae</taxon>
        <taxon>Vagococcus</taxon>
    </lineage>
</organism>
<dbReference type="AlphaFoldDB" id="A0A430A7P9"/>
<protein>
    <submittedName>
        <fullName evidence="2">DUF3042 domain-containing protein</fullName>
    </submittedName>
</protein>
<keyword evidence="1" id="KW-0472">Membrane</keyword>
<proteinExistence type="predicted"/>
<dbReference type="Pfam" id="PF11240">
    <property type="entry name" value="DUF3042"/>
    <property type="match status" value="1"/>
</dbReference>
<dbReference type="OrthoDB" id="2144046at2"/>
<comment type="caution">
    <text evidence="2">The sequence shown here is derived from an EMBL/GenBank/DDBJ whole genome shotgun (WGS) entry which is preliminary data.</text>
</comment>
<keyword evidence="1" id="KW-0812">Transmembrane</keyword>
<name>A0A430A7P9_9ENTE</name>
<reference evidence="2 3" key="1">
    <citation type="submission" date="2017-05" db="EMBL/GenBank/DDBJ databases">
        <title>Vagococcus spp. assemblies.</title>
        <authorList>
            <person name="Gulvik C.A."/>
        </authorList>
    </citation>
    <scope>NUCLEOTIDE SEQUENCE [LARGE SCALE GENOMIC DNA]</scope>
    <source>
        <strain evidence="2 3">CCUG 41755</strain>
    </source>
</reference>
<feature type="transmembrane region" description="Helical" evidence="1">
    <location>
        <begin position="6"/>
        <end position="26"/>
    </location>
</feature>
<dbReference type="RefSeq" id="WP_126831342.1">
    <property type="nucleotide sequence ID" value="NZ_CBCRYB010000004.1"/>
</dbReference>
<dbReference type="EMBL" id="NGJY01000002">
    <property type="protein sequence ID" value="RSU03130.1"/>
    <property type="molecule type" value="Genomic_DNA"/>
</dbReference>
<evidence type="ECO:0000256" key="1">
    <source>
        <dbReference type="SAM" id="Phobius"/>
    </source>
</evidence>
<gene>
    <name evidence="2" type="ORF">CBF31_05270</name>
</gene>
<keyword evidence="3" id="KW-1185">Reference proteome</keyword>
<evidence type="ECO:0000313" key="3">
    <source>
        <dbReference type="Proteomes" id="UP000287101"/>
    </source>
</evidence>
<sequence length="55" mass="6140">MKKFVSGVVAGTTLTVATIAGLMYGVKKTVIDPMEEKENEVIENRRKAMRKSRAR</sequence>
<accession>A0A430A7P9</accession>
<dbReference type="Proteomes" id="UP000287101">
    <property type="component" value="Unassembled WGS sequence"/>
</dbReference>
<evidence type="ECO:0000313" key="2">
    <source>
        <dbReference type="EMBL" id="RSU03130.1"/>
    </source>
</evidence>